<dbReference type="Proteomes" id="UP000193495">
    <property type="component" value="Unassembled WGS sequence"/>
</dbReference>
<proteinExistence type="predicted"/>
<reference evidence="1 4" key="2">
    <citation type="submission" date="2018-03" db="EMBL/GenBank/DDBJ databases">
        <title>Genomic Encyclopedia of Archaeal and Bacterial Type Strains, Phase II (KMG-II): from individual species to whole genera.</title>
        <authorList>
            <person name="Goeker M."/>
        </authorList>
    </citation>
    <scope>NUCLEOTIDE SEQUENCE [LARGE SCALE GENOMIC DNA]</scope>
    <source>
        <strain evidence="1 4">DSM 29956</strain>
    </source>
</reference>
<dbReference type="EMBL" id="FWFY01000019">
    <property type="protein sequence ID" value="SLN70847.1"/>
    <property type="molecule type" value="Genomic_DNA"/>
</dbReference>
<evidence type="ECO:0000313" key="3">
    <source>
        <dbReference type="Proteomes" id="UP000193495"/>
    </source>
</evidence>
<keyword evidence="4" id="KW-1185">Reference proteome</keyword>
<evidence type="ECO:0000313" key="4">
    <source>
        <dbReference type="Proteomes" id="UP000240624"/>
    </source>
</evidence>
<organism evidence="2 3">
    <name type="scientific">Limimaricola soesokkakensis</name>
    <dbReference type="NCBI Taxonomy" id="1343159"/>
    <lineage>
        <taxon>Bacteria</taxon>
        <taxon>Pseudomonadati</taxon>
        <taxon>Pseudomonadota</taxon>
        <taxon>Alphaproteobacteria</taxon>
        <taxon>Rhodobacterales</taxon>
        <taxon>Paracoccaceae</taxon>
        <taxon>Limimaricola</taxon>
    </lineage>
</organism>
<evidence type="ECO:0000313" key="1">
    <source>
        <dbReference type="EMBL" id="PSK80681.1"/>
    </source>
</evidence>
<protein>
    <submittedName>
        <fullName evidence="1">Uncharacterized protein DUF3987</fullName>
    </submittedName>
</protein>
<dbReference type="AlphaFoldDB" id="A0A1X7A5L5"/>
<dbReference type="Proteomes" id="UP000240624">
    <property type="component" value="Unassembled WGS sequence"/>
</dbReference>
<dbReference type="RefSeq" id="WP_085897871.1">
    <property type="nucleotide sequence ID" value="NZ_FWFY01000019.1"/>
</dbReference>
<accession>A0A1X7A5L5</accession>
<evidence type="ECO:0000313" key="2">
    <source>
        <dbReference type="EMBL" id="SLN70847.1"/>
    </source>
</evidence>
<gene>
    <name evidence="1" type="ORF">CLV79_12023</name>
    <name evidence="2" type="ORF">LOS8367_03578</name>
</gene>
<dbReference type="OrthoDB" id="7801487at2"/>
<sequence length="532" mass="60482">MTTKTRKTTRNQKKRQQVFHNLRVREKGKQRPLMASEEEQIIAVLALRECPEALSVESLIPKGSYLEQISSYFQKTDVSYVLPLIQLIMIASSYLTQGGATLWIPGLGCKRPILWTMALASSASSKTLATDKVAEILLPEGPNDIVRMLPKAGSDAQWIVEVKDHNGSYWYQDEAGKMFHMILTQSNFARMKPWMLDAYSNKPISNRLKGEVDKLEIEDPHFTFLGLSVRETWTSDVDAASMLDGFCQRFNYVIAEPRADTDMFDHFLYFAGEEFDARKSEIREVWHALCAQKGALETYQLDDEVLPYLECWWRSLRSSWGDGVLPGSFIRRAGFSILSYLVVLQFLLGKANRPIDLETAELATKYAEYHLESTLIMMREYGSEGRSQVEKVARVRESLLGNGSAQVTVRDIQRRLSKKQSKELTRDRIAQILGALDRVETSSDFSDGILSEVKSPEEIRQWKAEFLAQQYDAAQERDRKQEAWRNRKRLQRLLKAYREQGGVLHSGALDADDTCNVVPLAASPGGTRQKAS</sequence>
<name>A0A1X7A5L5_9RHOB</name>
<reference evidence="2 3" key="1">
    <citation type="submission" date="2017-03" db="EMBL/GenBank/DDBJ databases">
        <authorList>
            <person name="Afonso C.L."/>
            <person name="Miller P.J."/>
            <person name="Scott M.A."/>
            <person name="Spackman E."/>
            <person name="Goraichik I."/>
            <person name="Dimitrov K.M."/>
            <person name="Suarez D.L."/>
            <person name="Swayne D.E."/>
        </authorList>
    </citation>
    <scope>NUCLEOTIDE SEQUENCE [LARGE SCALE GENOMIC DNA]</scope>
    <source>
        <strain evidence="2 3">CECT 8367</strain>
    </source>
</reference>
<dbReference type="EMBL" id="PYGB01000020">
    <property type="protein sequence ID" value="PSK80681.1"/>
    <property type="molecule type" value="Genomic_DNA"/>
</dbReference>